<evidence type="ECO:0000313" key="12">
    <source>
        <dbReference type="Proteomes" id="UP000824091"/>
    </source>
</evidence>
<reference evidence="11" key="1">
    <citation type="submission" date="2020-10" db="EMBL/GenBank/DDBJ databases">
        <authorList>
            <person name="Gilroy R."/>
        </authorList>
    </citation>
    <scope>NUCLEOTIDE SEQUENCE</scope>
    <source>
        <strain evidence="11">11300</strain>
    </source>
</reference>
<dbReference type="Gene3D" id="3.20.20.70">
    <property type="entry name" value="Aldolase class I"/>
    <property type="match status" value="1"/>
</dbReference>
<evidence type="ECO:0000256" key="2">
    <source>
        <dbReference type="ARBA" id="ARBA00017228"/>
    </source>
</evidence>
<proteinExistence type="inferred from homology"/>
<keyword evidence="9" id="KW-0963">Cytoplasm</keyword>
<keyword evidence="7 9" id="KW-0411">Iron-sulfur</keyword>
<dbReference type="Pfam" id="PF04055">
    <property type="entry name" value="Radical_SAM"/>
    <property type="match status" value="1"/>
</dbReference>
<comment type="subcellular location">
    <subcellularLocation>
        <location evidence="9">Cytoplasm</location>
    </subcellularLocation>
</comment>
<dbReference type="SFLD" id="SFLDS00029">
    <property type="entry name" value="Radical_SAM"/>
    <property type="match status" value="1"/>
</dbReference>
<dbReference type="InterPro" id="IPR004559">
    <property type="entry name" value="HemW-like"/>
</dbReference>
<dbReference type="SFLD" id="SFLDF00288">
    <property type="entry name" value="HemN-like__clustered_with_nucl"/>
    <property type="match status" value="1"/>
</dbReference>
<dbReference type="NCBIfam" id="TIGR00539">
    <property type="entry name" value="hemN_rel"/>
    <property type="match status" value="1"/>
</dbReference>
<dbReference type="PANTHER" id="PTHR13932">
    <property type="entry name" value="COPROPORPHYRINIGEN III OXIDASE"/>
    <property type="match status" value="1"/>
</dbReference>
<dbReference type="PROSITE" id="PS51918">
    <property type="entry name" value="RADICAL_SAM"/>
    <property type="match status" value="1"/>
</dbReference>
<dbReference type="GO" id="GO:0051539">
    <property type="term" value="F:4 iron, 4 sulfur cluster binding"/>
    <property type="evidence" value="ECO:0007669"/>
    <property type="project" value="UniProtKB-UniRule"/>
</dbReference>
<evidence type="ECO:0000256" key="5">
    <source>
        <dbReference type="ARBA" id="ARBA00022723"/>
    </source>
</evidence>
<evidence type="ECO:0000256" key="7">
    <source>
        <dbReference type="ARBA" id="ARBA00023014"/>
    </source>
</evidence>
<keyword evidence="4 9" id="KW-0949">S-adenosyl-L-methionine</keyword>
<dbReference type="GO" id="GO:0005737">
    <property type="term" value="C:cytoplasm"/>
    <property type="evidence" value="ECO:0007669"/>
    <property type="project" value="UniProtKB-SubCell"/>
</dbReference>
<dbReference type="GO" id="GO:0046872">
    <property type="term" value="F:metal ion binding"/>
    <property type="evidence" value="ECO:0007669"/>
    <property type="project" value="UniProtKB-UniRule"/>
</dbReference>
<dbReference type="InterPro" id="IPR007197">
    <property type="entry name" value="rSAM"/>
</dbReference>
<dbReference type="SMART" id="SM00729">
    <property type="entry name" value="Elp3"/>
    <property type="match status" value="1"/>
</dbReference>
<dbReference type="InterPro" id="IPR006638">
    <property type="entry name" value="Elp3/MiaA/NifB-like_rSAM"/>
</dbReference>
<organism evidence="11 12">
    <name type="scientific">Candidatus Fimisoma avicola</name>
    <dbReference type="NCBI Taxonomy" id="2840826"/>
    <lineage>
        <taxon>Bacteria</taxon>
        <taxon>Bacillati</taxon>
        <taxon>Bacillota</taxon>
        <taxon>Clostridia</taxon>
        <taxon>Eubacteriales</taxon>
        <taxon>Candidatus Fimisoma</taxon>
    </lineage>
</organism>
<dbReference type="InterPro" id="IPR013785">
    <property type="entry name" value="Aldolase_TIM"/>
</dbReference>
<feature type="domain" description="Radical SAM core" evidence="10">
    <location>
        <begin position="1"/>
        <end position="231"/>
    </location>
</feature>
<comment type="function">
    <text evidence="9">Probably acts as a heme chaperone, transferring heme to an unknown acceptor. Binds one molecule of heme per monomer, possibly covalently. Binds 1 [4Fe-4S] cluster. The cluster is coordinated with 3 cysteines and an exchangeable S-adenosyl-L-methionine.</text>
</comment>
<dbReference type="SFLD" id="SFLDG01065">
    <property type="entry name" value="anaerobic_coproporphyrinogen-I"/>
    <property type="match status" value="1"/>
</dbReference>
<dbReference type="SFLD" id="SFLDF00562">
    <property type="entry name" value="HemN-like__clustered_with_heat"/>
    <property type="match status" value="1"/>
</dbReference>
<keyword evidence="3 9" id="KW-0349">Heme</keyword>
<dbReference type="PANTHER" id="PTHR13932:SF5">
    <property type="entry name" value="RADICAL S-ADENOSYL METHIONINE DOMAIN-CONTAINING PROTEIN 1, MITOCHONDRIAL"/>
    <property type="match status" value="1"/>
</dbReference>
<evidence type="ECO:0000256" key="1">
    <source>
        <dbReference type="ARBA" id="ARBA00006100"/>
    </source>
</evidence>
<reference evidence="11" key="2">
    <citation type="journal article" date="2021" name="PeerJ">
        <title>Extensive microbial diversity within the chicken gut microbiome revealed by metagenomics and culture.</title>
        <authorList>
            <person name="Gilroy R."/>
            <person name="Ravi A."/>
            <person name="Getino M."/>
            <person name="Pursley I."/>
            <person name="Horton D.L."/>
            <person name="Alikhan N.F."/>
            <person name="Baker D."/>
            <person name="Gharbi K."/>
            <person name="Hall N."/>
            <person name="Watson M."/>
            <person name="Adriaenssens E.M."/>
            <person name="Foster-Nyarko E."/>
            <person name="Jarju S."/>
            <person name="Secka A."/>
            <person name="Antonio M."/>
            <person name="Oren A."/>
            <person name="Chaudhuri R.R."/>
            <person name="La Ragione R."/>
            <person name="Hildebrand F."/>
            <person name="Pallen M.J."/>
        </authorList>
    </citation>
    <scope>NUCLEOTIDE SEQUENCE</scope>
    <source>
        <strain evidence="11">11300</strain>
    </source>
</reference>
<dbReference type="InterPro" id="IPR058240">
    <property type="entry name" value="rSAM_sf"/>
</dbReference>
<dbReference type="SFLD" id="SFLDG01082">
    <property type="entry name" value="B12-binding_domain_containing"/>
    <property type="match status" value="1"/>
</dbReference>
<evidence type="ECO:0000313" key="11">
    <source>
        <dbReference type="EMBL" id="HIU27653.1"/>
    </source>
</evidence>
<dbReference type="GO" id="GO:0006779">
    <property type="term" value="P:porphyrin-containing compound biosynthetic process"/>
    <property type="evidence" value="ECO:0007669"/>
    <property type="project" value="InterPro"/>
</dbReference>
<evidence type="ECO:0000256" key="4">
    <source>
        <dbReference type="ARBA" id="ARBA00022691"/>
    </source>
</evidence>
<dbReference type="SUPFAM" id="SSF102114">
    <property type="entry name" value="Radical SAM enzymes"/>
    <property type="match status" value="1"/>
</dbReference>
<dbReference type="EMBL" id="DVMO01000068">
    <property type="protein sequence ID" value="HIU27653.1"/>
    <property type="molecule type" value="Genomic_DNA"/>
</dbReference>
<name>A0A9D1L8Z1_9FIRM</name>
<keyword evidence="9" id="KW-0004">4Fe-4S</keyword>
<dbReference type="GO" id="GO:0004109">
    <property type="term" value="F:coproporphyrinogen oxidase activity"/>
    <property type="evidence" value="ECO:0007669"/>
    <property type="project" value="InterPro"/>
</dbReference>
<keyword evidence="8 9" id="KW-0143">Chaperone</keyword>
<dbReference type="InterPro" id="IPR034505">
    <property type="entry name" value="Coproporphyrinogen-III_oxidase"/>
</dbReference>
<accession>A0A9D1L8Z1</accession>
<evidence type="ECO:0000256" key="6">
    <source>
        <dbReference type="ARBA" id="ARBA00023004"/>
    </source>
</evidence>
<evidence type="ECO:0000259" key="10">
    <source>
        <dbReference type="PROSITE" id="PS51918"/>
    </source>
</evidence>
<protein>
    <recommendedName>
        <fullName evidence="2 9">Heme chaperone HemW</fullName>
    </recommendedName>
</protein>
<gene>
    <name evidence="11" type="primary">hemW</name>
    <name evidence="11" type="ORF">IAD16_04690</name>
</gene>
<evidence type="ECO:0000256" key="9">
    <source>
        <dbReference type="RuleBase" id="RU364116"/>
    </source>
</evidence>
<keyword evidence="6 9" id="KW-0408">Iron</keyword>
<keyword evidence="5 9" id="KW-0479">Metal-binding</keyword>
<evidence type="ECO:0000256" key="8">
    <source>
        <dbReference type="ARBA" id="ARBA00023186"/>
    </source>
</evidence>
<comment type="similarity">
    <text evidence="1">Belongs to the anaerobic coproporphyrinogen-III oxidase family. HemW subfamily.</text>
</comment>
<dbReference type="AlphaFoldDB" id="A0A9D1L8Z1"/>
<dbReference type="Proteomes" id="UP000824091">
    <property type="component" value="Unassembled WGS sequence"/>
</dbReference>
<comment type="caution">
    <text evidence="11">The sequence shown here is derived from an EMBL/GenBank/DDBJ whole genome shotgun (WGS) entry which is preliminary data.</text>
</comment>
<evidence type="ECO:0000256" key="3">
    <source>
        <dbReference type="ARBA" id="ARBA00022617"/>
    </source>
</evidence>
<sequence length="396" mass="45026">MAAGIYIHIPFCVRKCNYCDFFSQPVDDENIIKSYTRALLKEIAFYGEKYGKKFEADSVFFGGGTPSLIKPSFIARIIEDLRQNFDIKDDAEISMECNPATADEEKLAAYRKAGVNRLSIGAQSFDDQVLKKLGRIHTASDITQTIKAARKSGFENINLDLMFAVPGLDGRKWRSTIRKALNARPEHLSFYSLEIAPGTPFYNMVKDGIMAETSPAADRRMYSVALDELEKAGYIHYEISNSALPHKECRHNLKYWRFSDYLGFGASAHSFMGGVRFSNIADIKKYIRVMENQDLARNCRLGGSEVIGADCVDWFHVNTVRDSAGEYTFTALRTRRGVILPEFAKKFKCEFWEMFLEEKPEFETFVRQEYAVSDSHHIALTKKGIDISNKIMALFV</sequence>